<keyword evidence="2" id="KW-1185">Reference proteome</keyword>
<reference evidence="1 2" key="1">
    <citation type="submission" date="2023-01" db="EMBL/GenBank/DDBJ databases">
        <title>Characterization of estradiol degrading bacteria Microbacterium sp. MZT7 and reveal degrading genes through genome analysis.</title>
        <authorList>
            <person name="Hao P."/>
            <person name="Gao Y."/>
        </authorList>
    </citation>
    <scope>NUCLEOTIDE SEQUENCE [LARGE SCALE GENOMIC DNA]</scope>
    <source>
        <strain evidence="1 2">MZT7</strain>
    </source>
</reference>
<evidence type="ECO:0000313" key="2">
    <source>
        <dbReference type="Proteomes" id="UP001199642"/>
    </source>
</evidence>
<evidence type="ECO:0008006" key="3">
    <source>
        <dbReference type="Google" id="ProtNLM"/>
    </source>
</evidence>
<dbReference type="Proteomes" id="UP001199642">
    <property type="component" value="Chromosome"/>
</dbReference>
<proteinExistence type="predicted"/>
<evidence type="ECO:0000313" key="1">
    <source>
        <dbReference type="EMBL" id="UGS28018.1"/>
    </source>
</evidence>
<dbReference type="EMBL" id="CP082781">
    <property type="protein sequence ID" value="UGS28018.1"/>
    <property type="molecule type" value="Genomic_DNA"/>
</dbReference>
<accession>A0ABY3RVC1</accession>
<sequence length="325" mass="35880">MPSDIDLARAKNLLIPRVRLLDAGRTEREVGALVESGELLRVRRGQYVAASAWGGLWNEGRHLLEVLAAHRNAEDPVFWGPSAAVLHGLPLYRTAPAHVHTVIADARHSRSRAGVMMHDVAIAPAEIVRVDGIRCTSLDRTVLDLTRSLRPDAAVAAADAALRREAVDHHVQDEERADAWRSRLLGRAAAEHGRGIRRARWILAFADGRAQLPGESVSRLLLHELGYGAVPLQVHVRGATGKDYWMDFGFPRSAAFGEFDGLGKYHDPGLRGERTTAQALLAEKQREDDVRGVTGWRVVRWGFEHIRTPELLGARLRAFGVRPPA</sequence>
<protein>
    <recommendedName>
        <fullName evidence="3">Transcriptional regulator, AbiEi antitoxin, Type IV TA system</fullName>
    </recommendedName>
</protein>
<organism evidence="1 2">
    <name type="scientific">Microbacterium resistens</name>
    <dbReference type="NCBI Taxonomy" id="156977"/>
    <lineage>
        <taxon>Bacteria</taxon>
        <taxon>Bacillati</taxon>
        <taxon>Actinomycetota</taxon>
        <taxon>Actinomycetes</taxon>
        <taxon>Micrococcales</taxon>
        <taxon>Microbacteriaceae</taxon>
        <taxon>Microbacterium</taxon>
    </lineage>
</organism>
<name>A0ABY3RVC1_9MICO</name>
<dbReference type="RefSeq" id="WP_231821226.1">
    <property type="nucleotide sequence ID" value="NZ_CP082781.1"/>
</dbReference>
<gene>
    <name evidence="1" type="ORF">K8F61_07615</name>
</gene>